<feature type="compositionally biased region" description="Low complexity" evidence="1">
    <location>
        <begin position="13"/>
        <end position="41"/>
    </location>
</feature>
<proteinExistence type="predicted"/>
<feature type="compositionally biased region" description="Pro residues" evidence="1">
    <location>
        <begin position="127"/>
        <end position="137"/>
    </location>
</feature>
<feature type="region of interest" description="Disordered" evidence="1">
    <location>
        <begin position="1"/>
        <end position="292"/>
    </location>
</feature>
<dbReference type="AlphaFoldDB" id="A0A7J5BW30"/>
<organism evidence="2 3">
    <name type="scientific">Pseudoclavibacter chungangensis</name>
    <dbReference type="NCBI Taxonomy" id="587635"/>
    <lineage>
        <taxon>Bacteria</taxon>
        <taxon>Bacillati</taxon>
        <taxon>Actinomycetota</taxon>
        <taxon>Actinomycetes</taxon>
        <taxon>Micrococcales</taxon>
        <taxon>Microbacteriaceae</taxon>
        <taxon>Pseudoclavibacter</taxon>
    </lineage>
</organism>
<evidence type="ECO:0000256" key="1">
    <source>
        <dbReference type="SAM" id="MobiDB-lite"/>
    </source>
</evidence>
<dbReference type="Proteomes" id="UP000467240">
    <property type="component" value="Unassembled WGS sequence"/>
</dbReference>
<name>A0A7J5BW30_9MICO</name>
<comment type="caution">
    <text evidence="2">The sequence shown here is derived from an EMBL/GenBank/DDBJ whole genome shotgun (WGS) entry which is preliminary data.</text>
</comment>
<accession>A0A7J5BW30</accession>
<evidence type="ECO:0000313" key="2">
    <source>
        <dbReference type="EMBL" id="KAB1657750.1"/>
    </source>
</evidence>
<feature type="region of interest" description="Disordered" evidence="1">
    <location>
        <begin position="314"/>
        <end position="356"/>
    </location>
</feature>
<protein>
    <submittedName>
        <fullName evidence="2">Uncharacterized protein</fullName>
    </submittedName>
</protein>
<feature type="compositionally biased region" description="Basic and acidic residues" evidence="1">
    <location>
        <begin position="329"/>
        <end position="339"/>
    </location>
</feature>
<feature type="compositionally biased region" description="Gly residues" evidence="1">
    <location>
        <begin position="145"/>
        <end position="155"/>
    </location>
</feature>
<keyword evidence="3" id="KW-1185">Reference proteome</keyword>
<dbReference type="EMBL" id="WBJZ01000008">
    <property type="protein sequence ID" value="KAB1657750.1"/>
    <property type="molecule type" value="Genomic_DNA"/>
</dbReference>
<sequence length="557" mass="56244">MPAAGPWGQVPWGAAPQGGWPEQAQAQAQGQWGPPGATGQWTPQPNAAPGGWNGQAQQPVGQSGWSGPGNDPGQPSQQWGPNGPGQWMQPPWGGPPQWVPFQTTPATGGPQAAPGGPAWGQGAAPSHPSPGEAPPVENPHIGYDGVPGGTSGDGPAGRIASSGRPPGAETSPVASATPSIAEAQAVGQADPTSSADSTEGSDDEIVAAPCPSSGDGSGARGEPDSAPASRSTPPGEPRASARVSPVDGERGDRAFPVEAGQPRTRAEARRKASRYGAEPHRFTTTTGSGPRIELSRYAEAALAQTGAMATVPPAPHTGAGEPMPSADGVARDASDRTADDAQGGPIADRLVGGPGEGAPVRALRAVEMPPEDAPFSAASVDTGPVALTGDVASDVRVEVEPHAGSGASGLSLSNRFTPLQFDPVARLLVPALVGAVQYAAQTLGVEHHDDLVGRRGPVAQRQAQDEFARHAVASVRGDVDGLHVGRARDFVRAFDECIARPHGPAVTEVSSDDDRVVGHAAGGDALVASVRDATSDALEEIAEDVVVQRFGRVAHAG</sequence>
<gene>
    <name evidence="2" type="ORF">F8O01_07270</name>
</gene>
<evidence type="ECO:0000313" key="3">
    <source>
        <dbReference type="Proteomes" id="UP000467240"/>
    </source>
</evidence>
<reference evidence="2 3" key="1">
    <citation type="submission" date="2019-09" db="EMBL/GenBank/DDBJ databases">
        <title>Phylogeny of genus Pseudoclavibacter and closely related genus.</title>
        <authorList>
            <person name="Li Y."/>
        </authorList>
    </citation>
    <scope>NUCLEOTIDE SEQUENCE [LARGE SCALE GENOMIC DNA]</scope>
    <source>
        <strain evidence="2 3">DSM 23821</strain>
    </source>
</reference>
<feature type="compositionally biased region" description="Polar residues" evidence="1">
    <location>
        <begin position="54"/>
        <end position="65"/>
    </location>
</feature>
<feature type="compositionally biased region" description="Low complexity" evidence="1">
    <location>
        <begin position="72"/>
        <end position="91"/>
    </location>
</feature>
<feature type="compositionally biased region" description="Low complexity" evidence="1">
    <location>
        <begin position="99"/>
        <end position="125"/>
    </location>
</feature>